<organism evidence="1">
    <name type="scientific">Arundo donax</name>
    <name type="common">Giant reed</name>
    <name type="synonym">Donax arundinaceus</name>
    <dbReference type="NCBI Taxonomy" id="35708"/>
    <lineage>
        <taxon>Eukaryota</taxon>
        <taxon>Viridiplantae</taxon>
        <taxon>Streptophyta</taxon>
        <taxon>Embryophyta</taxon>
        <taxon>Tracheophyta</taxon>
        <taxon>Spermatophyta</taxon>
        <taxon>Magnoliopsida</taxon>
        <taxon>Liliopsida</taxon>
        <taxon>Poales</taxon>
        <taxon>Poaceae</taxon>
        <taxon>PACMAD clade</taxon>
        <taxon>Arundinoideae</taxon>
        <taxon>Arundineae</taxon>
        <taxon>Arundo</taxon>
    </lineage>
</organism>
<dbReference type="EMBL" id="GBRH01173055">
    <property type="protein sequence ID" value="JAE24841.1"/>
    <property type="molecule type" value="Transcribed_RNA"/>
</dbReference>
<evidence type="ECO:0000313" key="1">
    <source>
        <dbReference type="EMBL" id="JAE24841.1"/>
    </source>
</evidence>
<reference evidence="1" key="2">
    <citation type="journal article" date="2015" name="Data Brief">
        <title>Shoot transcriptome of the giant reed, Arundo donax.</title>
        <authorList>
            <person name="Barrero R.A."/>
            <person name="Guerrero F.D."/>
            <person name="Moolhuijzen P."/>
            <person name="Goolsby J.A."/>
            <person name="Tidwell J."/>
            <person name="Bellgard S.E."/>
            <person name="Bellgard M.I."/>
        </authorList>
    </citation>
    <scope>NUCLEOTIDE SEQUENCE</scope>
    <source>
        <tissue evidence="1">Shoot tissue taken approximately 20 cm above the soil surface</tissue>
    </source>
</reference>
<reference evidence="1" key="1">
    <citation type="submission" date="2014-09" db="EMBL/GenBank/DDBJ databases">
        <authorList>
            <person name="Magalhaes I.L.F."/>
            <person name="Oliveira U."/>
            <person name="Santos F.R."/>
            <person name="Vidigal T.H.D.A."/>
            <person name="Brescovit A.D."/>
            <person name="Santos A.J."/>
        </authorList>
    </citation>
    <scope>NUCLEOTIDE SEQUENCE</scope>
    <source>
        <tissue evidence="1">Shoot tissue taken approximately 20 cm above the soil surface</tissue>
    </source>
</reference>
<proteinExistence type="predicted"/>
<sequence length="10" mass="1278">MDWRGRRQSS</sequence>
<accession>A0A0A9GQK1</accession>
<name>A0A0A9GQK1_ARUDO</name>
<protein>
    <submittedName>
        <fullName evidence="1">Uncharacterized protein</fullName>
    </submittedName>
</protein>